<feature type="non-terminal residue" evidence="1">
    <location>
        <position position="1"/>
    </location>
</feature>
<evidence type="ECO:0000313" key="1">
    <source>
        <dbReference type="EMBL" id="CAG8811395.1"/>
    </source>
</evidence>
<feature type="non-terminal residue" evidence="1">
    <location>
        <position position="44"/>
    </location>
</feature>
<evidence type="ECO:0000313" key="2">
    <source>
        <dbReference type="Proteomes" id="UP000789396"/>
    </source>
</evidence>
<organism evidence="1 2">
    <name type="scientific">Racocetra fulgida</name>
    <dbReference type="NCBI Taxonomy" id="60492"/>
    <lineage>
        <taxon>Eukaryota</taxon>
        <taxon>Fungi</taxon>
        <taxon>Fungi incertae sedis</taxon>
        <taxon>Mucoromycota</taxon>
        <taxon>Glomeromycotina</taxon>
        <taxon>Glomeromycetes</taxon>
        <taxon>Diversisporales</taxon>
        <taxon>Gigasporaceae</taxon>
        <taxon>Racocetra</taxon>
    </lineage>
</organism>
<keyword evidence="2" id="KW-1185">Reference proteome</keyword>
<comment type="caution">
    <text evidence="1">The sequence shown here is derived from an EMBL/GenBank/DDBJ whole genome shotgun (WGS) entry which is preliminary data.</text>
</comment>
<dbReference type="Proteomes" id="UP000789396">
    <property type="component" value="Unassembled WGS sequence"/>
</dbReference>
<dbReference type="AlphaFoldDB" id="A0A9N9PFG0"/>
<reference evidence="1" key="1">
    <citation type="submission" date="2021-06" db="EMBL/GenBank/DDBJ databases">
        <authorList>
            <person name="Kallberg Y."/>
            <person name="Tangrot J."/>
            <person name="Rosling A."/>
        </authorList>
    </citation>
    <scope>NUCLEOTIDE SEQUENCE</scope>
    <source>
        <strain evidence="1">IN212</strain>
    </source>
</reference>
<proteinExistence type="predicted"/>
<dbReference type="EMBL" id="CAJVPZ010085317">
    <property type="protein sequence ID" value="CAG8811395.1"/>
    <property type="molecule type" value="Genomic_DNA"/>
</dbReference>
<accession>A0A9N9PFG0</accession>
<protein>
    <submittedName>
        <fullName evidence="1">6361_t:CDS:1</fullName>
    </submittedName>
</protein>
<sequence>KHLVKCSIQYKDKKPQFTIQFGLNLSIKVQSFKSATDVACQYYK</sequence>
<name>A0A9N9PFG0_9GLOM</name>
<gene>
    <name evidence="1" type="ORF">RFULGI_LOCUS18790</name>
</gene>